<keyword evidence="2" id="KW-0813">Transport</keyword>
<keyword evidence="3" id="KW-1003">Cell membrane</keyword>
<feature type="domain" description="Membrane insertase YidC/Oxa/ALB C-terminal" evidence="11">
    <location>
        <begin position="33"/>
        <end position="228"/>
    </location>
</feature>
<feature type="transmembrane region" description="Helical" evidence="10">
    <location>
        <begin position="32"/>
        <end position="56"/>
    </location>
</feature>
<dbReference type="InterPro" id="IPR001708">
    <property type="entry name" value="YidC/ALB3/OXA1/COX18"/>
</dbReference>
<sequence length="242" mass="26820">MNVIGNAFHVFVSQPLENLLAGVYAVLPWQDLGLAIIIFTIIVRLALFPLTVKALAGQRALTKLQPKIQELQKRFKHDREAQGREIMSLYREHNINPFVSLMPVLAQLPILFALWRILLRDVHAGAFENLYGFIPDPGNVSLLAFGFLDLSVPSPYLAVAAGLAQLVQSRMSIKDTGQGGGDFAKMLSKQTLFVFPAITVVIAWKFPAALALYWFVTTVISAAQYRIAQKMVDNKDNHGTTS</sequence>
<dbReference type="GO" id="GO:0032977">
    <property type="term" value="F:membrane insertase activity"/>
    <property type="evidence" value="ECO:0007669"/>
    <property type="project" value="InterPro"/>
</dbReference>
<dbReference type="PANTHER" id="PTHR12428">
    <property type="entry name" value="OXA1"/>
    <property type="match status" value="1"/>
</dbReference>
<keyword evidence="8" id="KW-0143">Chaperone</keyword>
<evidence type="ECO:0000256" key="1">
    <source>
        <dbReference type="ARBA" id="ARBA00004651"/>
    </source>
</evidence>
<evidence type="ECO:0000256" key="9">
    <source>
        <dbReference type="RuleBase" id="RU003945"/>
    </source>
</evidence>
<gene>
    <name evidence="12" type="ORF">A2806_01185</name>
</gene>
<reference evidence="12 13" key="1">
    <citation type="journal article" date="2016" name="Nat. Commun.">
        <title>Thousands of microbial genomes shed light on interconnected biogeochemical processes in an aquifer system.</title>
        <authorList>
            <person name="Anantharaman K."/>
            <person name="Brown C.T."/>
            <person name="Hug L.A."/>
            <person name="Sharon I."/>
            <person name="Castelle C.J."/>
            <person name="Probst A.J."/>
            <person name="Thomas B.C."/>
            <person name="Singh A."/>
            <person name="Wilkins M.J."/>
            <person name="Karaoz U."/>
            <person name="Brodie E.L."/>
            <person name="Williams K.H."/>
            <person name="Hubbard S.S."/>
            <person name="Banfield J.F."/>
        </authorList>
    </citation>
    <scope>NUCLEOTIDE SEQUENCE [LARGE SCALE GENOMIC DNA]</scope>
</reference>
<feature type="transmembrane region" description="Helical" evidence="10">
    <location>
        <begin position="192"/>
        <end position="216"/>
    </location>
</feature>
<dbReference type="NCBIfam" id="TIGR03592">
    <property type="entry name" value="yidC_oxa1_cterm"/>
    <property type="match status" value="1"/>
</dbReference>
<dbReference type="AlphaFoldDB" id="A0A1G2PM79"/>
<comment type="subcellular location">
    <subcellularLocation>
        <location evidence="1">Cell membrane</location>
        <topology evidence="1">Multi-pass membrane protein</topology>
    </subcellularLocation>
    <subcellularLocation>
        <location evidence="9">Membrane</location>
        <topology evidence="9">Multi-pass membrane protein</topology>
    </subcellularLocation>
</comment>
<comment type="caution">
    <text evidence="12">The sequence shown here is derived from an EMBL/GenBank/DDBJ whole genome shotgun (WGS) entry which is preliminary data.</text>
</comment>
<evidence type="ECO:0000256" key="2">
    <source>
        <dbReference type="ARBA" id="ARBA00022448"/>
    </source>
</evidence>
<dbReference type="Pfam" id="PF02096">
    <property type="entry name" value="60KD_IMP"/>
    <property type="match status" value="1"/>
</dbReference>
<dbReference type="CDD" id="cd20070">
    <property type="entry name" value="5TM_YidC_Alb3"/>
    <property type="match status" value="1"/>
</dbReference>
<evidence type="ECO:0000256" key="7">
    <source>
        <dbReference type="ARBA" id="ARBA00023136"/>
    </source>
</evidence>
<dbReference type="GO" id="GO:0005886">
    <property type="term" value="C:plasma membrane"/>
    <property type="evidence" value="ECO:0007669"/>
    <property type="project" value="UniProtKB-SubCell"/>
</dbReference>
<accession>A0A1G2PM79</accession>
<evidence type="ECO:0000256" key="5">
    <source>
        <dbReference type="ARBA" id="ARBA00022927"/>
    </source>
</evidence>
<name>A0A1G2PM79_9BACT</name>
<evidence type="ECO:0000256" key="4">
    <source>
        <dbReference type="ARBA" id="ARBA00022692"/>
    </source>
</evidence>
<dbReference type="PANTHER" id="PTHR12428:SF65">
    <property type="entry name" value="CYTOCHROME C OXIDASE ASSEMBLY PROTEIN COX18, MITOCHONDRIAL"/>
    <property type="match status" value="1"/>
</dbReference>
<keyword evidence="4 9" id="KW-0812">Transmembrane</keyword>
<feature type="transmembrane region" description="Helical" evidence="10">
    <location>
        <begin position="138"/>
        <end position="164"/>
    </location>
</feature>
<evidence type="ECO:0000313" key="12">
    <source>
        <dbReference type="EMBL" id="OHA48722.1"/>
    </source>
</evidence>
<dbReference type="GO" id="GO:0015031">
    <property type="term" value="P:protein transport"/>
    <property type="evidence" value="ECO:0007669"/>
    <property type="project" value="UniProtKB-KW"/>
</dbReference>
<keyword evidence="7 10" id="KW-0472">Membrane</keyword>
<keyword evidence="5" id="KW-0653">Protein transport</keyword>
<evidence type="ECO:0000256" key="10">
    <source>
        <dbReference type="SAM" id="Phobius"/>
    </source>
</evidence>
<dbReference type="Proteomes" id="UP000177629">
    <property type="component" value="Unassembled WGS sequence"/>
</dbReference>
<evidence type="ECO:0000256" key="6">
    <source>
        <dbReference type="ARBA" id="ARBA00022989"/>
    </source>
</evidence>
<dbReference type="InterPro" id="IPR028055">
    <property type="entry name" value="YidC/Oxa/ALB_C"/>
</dbReference>
<feature type="transmembrane region" description="Helical" evidence="10">
    <location>
        <begin position="98"/>
        <end position="118"/>
    </location>
</feature>
<dbReference type="EMBL" id="MHSS01000004">
    <property type="protein sequence ID" value="OHA48722.1"/>
    <property type="molecule type" value="Genomic_DNA"/>
</dbReference>
<evidence type="ECO:0000259" key="11">
    <source>
        <dbReference type="Pfam" id="PF02096"/>
    </source>
</evidence>
<dbReference type="GO" id="GO:0051205">
    <property type="term" value="P:protein insertion into membrane"/>
    <property type="evidence" value="ECO:0007669"/>
    <property type="project" value="TreeGrafter"/>
</dbReference>
<proteinExistence type="inferred from homology"/>
<evidence type="ECO:0000256" key="3">
    <source>
        <dbReference type="ARBA" id="ARBA00022475"/>
    </source>
</evidence>
<evidence type="ECO:0000256" key="8">
    <source>
        <dbReference type="ARBA" id="ARBA00023186"/>
    </source>
</evidence>
<evidence type="ECO:0000313" key="13">
    <source>
        <dbReference type="Proteomes" id="UP000177629"/>
    </source>
</evidence>
<dbReference type="STRING" id="1802362.A2806_01185"/>
<dbReference type="InterPro" id="IPR047196">
    <property type="entry name" value="YidC_ALB_C"/>
</dbReference>
<protein>
    <recommendedName>
        <fullName evidence="11">Membrane insertase YidC/Oxa/ALB C-terminal domain-containing protein</fullName>
    </recommendedName>
</protein>
<keyword evidence="6 10" id="KW-1133">Transmembrane helix</keyword>
<comment type="similarity">
    <text evidence="9">Belongs to the OXA1/ALB3/YidC family.</text>
</comment>
<organism evidence="12 13">
    <name type="scientific">Candidatus Terrybacteria bacterium RIFCSPHIGHO2_01_FULL_48_17</name>
    <dbReference type="NCBI Taxonomy" id="1802362"/>
    <lineage>
        <taxon>Bacteria</taxon>
        <taxon>Candidatus Terryibacteriota</taxon>
    </lineage>
</organism>